<dbReference type="AlphaFoldDB" id="A0A803NIM7"/>
<keyword evidence="3" id="KW-1185">Reference proteome</keyword>
<reference evidence="2" key="2">
    <citation type="submission" date="2021-03" db="UniProtKB">
        <authorList>
            <consortium name="EnsemblPlants"/>
        </authorList>
    </citation>
    <scope>IDENTIFICATION</scope>
</reference>
<dbReference type="Proteomes" id="UP000596661">
    <property type="component" value="Chromosome 1"/>
</dbReference>
<evidence type="ECO:0000256" key="1">
    <source>
        <dbReference type="SAM" id="MobiDB-lite"/>
    </source>
</evidence>
<feature type="region of interest" description="Disordered" evidence="1">
    <location>
        <begin position="1"/>
        <end position="55"/>
    </location>
</feature>
<proteinExistence type="predicted"/>
<organism evidence="2 3">
    <name type="scientific">Cannabis sativa</name>
    <name type="common">Hemp</name>
    <name type="synonym">Marijuana</name>
    <dbReference type="NCBI Taxonomy" id="3483"/>
    <lineage>
        <taxon>Eukaryota</taxon>
        <taxon>Viridiplantae</taxon>
        <taxon>Streptophyta</taxon>
        <taxon>Embryophyta</taxon>
        <taxon>Tracheophyta</taxon>
        <taxon>Spermatophyta</taxon>
        <taxon>Magnoliopsida</taxon>
        <taxon>eudicotyledons</taxon>
        <taxon>Gunneridae</taxon>
        <taxon>Pentapetalae</taxon>
        <taxon>rosids</taxon>
        <taxon>fabids</taxon>
        <taxon>Rosales</taxon>
        <taxon>Cannabaceae</taxon>
        <taxon>Cannabis</taxon>
    </lineage>
</organism>
<reference evidence="2" key="1">
    <citation type="submission" date="2018-11" db="EMBL/GenBank/DDBJ databases">
        <authorList>
            <person name="Grassa J C."/>
        </authorList>
    </citation>
    <scope>NUCLEOTIDE SEQUENCE [LARGE SCALE GENOMIC DNA]</scope>
</reference>
<evidence type="ECO:0000313" key="3">
    <source>
        <dbReference type="Proteomes" id="UP000596661"/>
    </source>
</evidence>
<feature type="compositionally biased region" description="Low complexity" evidence="1">
    <location>
        <begin position="1"/>
        <end position="15"/>
    </location>
</feature>
<protein>
    <submittedName>
        <fullName evidence="2">Uncharacterized protein</fullName>
    </submittedName>
</protein>
<name>A0A803NIM7_CANSA</name>
<dbReference type="Gramene" id="evm.model.01.1826">
    <property type="protein sequence ID" value="cds.evm.model.01.1826"/>
    <property type="gene ID" value="evm.TU.01.1826"/>
</dbReference>
<dbReference type="EMBL" id="UZAU01000050">
    <property type="status" value="NOT_ANNOTATED_CDS"/>
    <property type="molecule type" value="Genomic_DNA"/>
</dbReference>
<sequence>MVPTRSTSVERSTTTGQNDGGTPVIGTGDGTTHASQMPGGGLRTGSKTHPLRSPTTIGTGPVFLIDRMTLGLVILQRERDFPLTPKGEDNGFTSKLEVKKFEGPSGIQYEYLPRVDGEELNLSNQFNSLRTCDPAKDYFEGNSQYNVLDDRSRSALSQDNLAFVP</sequence>
<evidence type="ECO:0000313" key="2">
    <source>
        <dbReference type="EnsemblPlants" id="cds.evm.model.01.1826"/>
    </source>
</evidence>
<accession>A0A803NIM7</accession>
<dbReference type="EnsemblPlants" id="evm.model.01.1826">
    <property type="protein sequence ID" value="cds.evm.model.01.1826"/>
    <property type="gene ID" value="evm.TU.01.1826"/>
</dbReference>